<keyword evidence="1" id="KW-1133">Transmembrane helix</keyword>
<feature type="transmembrane region" description="Helical" evidence="1">
    <location>
        <begin position="113"/>
        <end position="128"/>
    </location>
</feature>
<dbReference type="SUPFAM" id="SSF141868">
    <property type="entry name" value="EAL domain-like"/>
    <property type="match status" value="1"/>
</dbReference>
<dbReference type="Pfam" id="PF00563">
    <property type="entry name" value="EAL"/>
    <property type="match status" value="1"/>
</dbReference>
<evidence type="ECO:0000313" key="3">
    <source>
        <dbReference type="EMBL" id="MCW0344053.1"/>
    </source>
</evidence>
<feature type="transmembrane region" description="Helical" evidence="1">
    <location>
        <begin position="87"/>
        <end position="107"/>
    </location>
</feature>
<dbReference type="PANTHER" id="PTHR33121">
    <property type="entry name" value="CYCLIC DI-GMP PHOSPHODIESTERASE PDEF"/>
    <property type="match status" value="1"/>
</dbReference>
<organism evidence="3 4">
    <name type="scientific">Pantoea ananas</name>
    <name type="common">Erwinia uredovora</name>
    <dbReference type="NCBI Taxonomy" id="553"/>
    <lineage>
        <taxon>Bacteria</taxon>
        <taxon>Pseudomonadati</taxon>
        <taxon>Pseudomonadota</taxon>
        <taxon>Gammaproteobacteria</taxon>
        <taxon>Enterobacterales</taxon>
        <taxon>Erwiniaceae</taxon>
        <taxon>Pantoea</taxon>
    </lineage>
</organism>
<dbReference type="GO" id="GO:0071111">
    <property type="term" value="F:cyclic-guanylate-specific phosphodiesterase activity"/>
    <property type="evidence" value="ECO:0007669"/>
    <property type="project" value="InterPro"/>
</dbReference>
<dbReference type="AlphaFoldDB" id="A0AAJ1FVJ0"/>
<dbReference type="EMBL" id="JANFVX010000006">
    <property type="protein sequence ID" value="MCW0344053.1"/>
    <property type="molecule type" value="Genomic_DNA"/>
</dbReference>
<dbReference type="Gene3D" id="3.20.20.450">
    <property type="entry name" value="EAL domain"/>
    <property type="match status" value="1"/>
</dbReference>
<feature type="domain" description="EAL" evidence="2">
    <location>
        <begin position="198"/>
        <end position="450"/>
    </location>
</feature>
<comment type="caution">
    <text evidence="3">The sequence shown here is derived from an EMBL/GenBank/DDBJ whole genome shotgun (WGS) entry which is preliminary data.</text>
</comment>
<dbReference type="InterPro" id="IPR035919">
    <property type="entry name" value="EAL_sf"/>
</dbReference>
<dbReference type="RefSeq" id="WP_028722061.1">
    <property type="nucleotide sequence ID" value="NZ_JANFVX010000006.1"/>
</dbReference>
<evidence type="ECO:0000313" key="4">
    <source>
        <dbReference type="Proteomes" id="UP001208888"/>
    </source>
</evidence>
<dbReference type="PANTHER" id="PTHR33121:SF79">
    <property type="entry name" value="CYCLIC DI-GMP PHOSPHODIESTERASE PDED-RELATED"/>
    <property type="match status" value="1"/>
</dbReference>
<feature type="transmembrane region" description="Helical" evidence="1">
    <location>
        <begin position="56"/>
        <end position="75"/>
    </location>
</feature>
<evidence type="ECO:0000259" key="2">
    <source>
        <dbReference type="PROSITE" id="PS50883"/>
    </source>
</evidence>
<dbReference type="InterPro" id="IPR001633">
    <property type="entry name" value="EAL_dom"/>
</dbReference>
<name>A0AAJ1FVJ0_PANAN</name>
<protein>
    <recommendedName>
        <fullName evidence="2">EAL domain-containing protein</fullName>
    </recommendedName>
</protein>
<dbReference type="SMART" id="SM00052">
    <property type="entry name" value="EAL"/>
    <property type="match status" value="1"/>
</dbReference>
<sequence length="456" mass="51901">MQEKMQCAMAFMESYIHQLPQENHKRRQCFLLFLTGIICCVGGIGWSGAYIYNDKVYLAVICSSVVMLGVFSLYTAVKGLRKRDISIFSHLILFICVIISLTDYPLADIPRSSHTYLLVYSIGAMLFLRNESTYLKNYIPLVSLLLYFIFSVSDISFTSEKFHPPVPIMINGVYVNYAVCLLLTFGILVIYRSDYTNEKYIECALTKAILRDELFVCYQPQIDNNGHVRSAEALLRWKHPTRGFIPPDSFIPVAEASGLIIPLGYWVLEQVCRDMRTMNSHNINCKVSVNLSPLQLMDPCFTRNIKSILSKESIAFRDITLEITESTFFYDKKKIAMTMNDLSKKGASWSLDDLGSGYASLNVLNEMPFDEVKIDRALLKNGVSNAKNIIIIENVIEMAKKTGMRVVIEGVETEEIAKILFNMGNVILQGFHYSRPLPVDEFITFMKKNHQVSVFN</sequence>
<feature type="transmembrane region" description="Helical" evidence="1">
    <location>
        <begin position="135"/>
        <end position="153"/>
    </location>
</feature>
<dbReference type="InterPro" id="IPR050706">
    <property type="entry name" value="Cyclic-di-GMP_PDE-like"/>
</dbReference>
<keyword evidence="1" id="KW-0812">Transmembrane</keyword>
<accession>A0AAJ1FVJ0</accession>
<feature type="transmembrane region" description="Helical" evidence="1">
    <location>
        <begin position="173"/>
        <end position="191"/>
    </location>
</feature>
<evidence type="ECO:0000256" key="1">
    <source>
        <dbReference type="SAM" id="Phobius"/>
    </source>
</evidence>
<proteinExistence type="predicted"/>
<dbReference type="CDD" id="cd01948">
    <property type="entry name" value="EAL"/>
    <property type="match status" value="1"/>
</dbReference>
<keyword evidence="1" id="KW-0472">Membrane</keyword>
<feature type="transmembrane region" description="Helical" evidence="1">
    <location>
        <begin position="29"/>
        <end position="50"/>
    </location>
</feature>
<gene>
    <name evidence="3" type="ORF">NB703_002146</name>
</gene>
<dbReference type="Proteomes" id="UP001208888">
    <property type="component" value="Unassembled WGS sequence"/>
</dbReference>
<reference evidence="3" key="1">
    <citation type="submission" date="2022-06" db="EMBL/GenBank/DDBJ databases">
        <title>Dynamics of rice microbiomes reveals core vertical transmitted seed endophytes.</title>
        <authorList>
            <person name="Liao K."/>
            <person name="Zhang X."/>
        </authorList>
    </citation>
    <scope>NUCLEOTIDE SEQUENCE</scope>
    <source>
        <strain evidence="3">JT1-17</strain>
    </source>
</reference>
<dbReference type="PROSITE" id="PS50883">
    <property type="entry name" value="EAL"/>
    <property type="match status" value="1"/>
</dbReference>